<dbReference type="Proteomes" id="UP001187682">
    <property type="component" value="Unassembled WGS sequence"/>
</dbReference>
<reference evidence="1" key="1">
    <citation type="submission" date="2018-03" db="EMBL/GenBank/DDBJ databases">
        <authorList>
            <person name="Guldener U."/>
        </authorList>
    </citation>
    <scope>NUCLEOTIDE SEQUENCE</scope>
</reference>
<gene>
    <name evidence="1" type="ORF">DNG_09217</name>
</gene>
<comment type="caution">
    <text evidence="1">The sequence shown here is derived from an EMBL/GenBank/DDBJ whole genome shotgun (WGS) entry which is preliminary data.</text>
</comment>
<protein>
    <submittedName>
        <fullName evidence="1">Uncharacterized protein</fullName>
    </submittedName>
</protein>
<proteinExistence type="predicted"/>
<keyword evidence="2" id="KW-1185">Reference proteome</keyword>
<dbReference type="AlphaFoldDB" id="A0AAE8SZY0"/>
<evidence type="ECO:0000313" key="2">
    <source>
        <dbReference type="Proteomes" id="UP001187682"/>
    </source>
</evidence>
<dbReference type="EMBL" id="ONZQ02000016">
    <property type="protein sequence ID" value="SPO06527.1"/>
    <property type="molecule type" value="Genomic_DNA"/>
</dbReference>
<name>A0AAE8SZY0_9PEZI</name>
<accession>A0AAE8SZY0</accession>
<evidence type="ECO:0000313" key="1">
    <source>
        <dbReference type="EMBL" id="SPO06527.1"/>
    </source>
</evidence>
<sequence length="203" mass="23241">MTDGRILNPSVWGFMSWVFEAEDATTENPVRNLWLTALRLLFPGTLTAARPRAAYRVSFHPATLATNPKAGAILKEIRLTENATEIRVSADYRTRDIFFAECKKAGEDTAEGWERAETELAQYLEENLDGCDWFYCAVGIGTKASFYKWDRNRGDNHRDQLAPMHTRALDFANPADRPVIERYFEQIKNDGWDRTDPWLSSSL</sequence>
<organism evidence="1 2">
    <name type="scientific">Cephalotrichum gorgonifer</name>
    <dbReference type="NCBI Taxonomy" id="2041049"/>
    <lineage>
        <taxon>Eukaryota</taxon>
        <taxon>Fungi</taxon>
        <taxon>Dikarya</taxon>
        <taxon>Ascomycota</taxon>
        <taxon>Pezizomycotina</taxon>
        <taxon>Sordariomycetes</taxon>
        <taxon>Hypocreomycetidae</taxon>
        <taxon>Microascales</taxon>
        <taxon>Microascaceae</taxon>
        <taxon>Cephalotrichum</taxon>
    </lineage>
</organism>